<feature type="domain" description="PIN" evidence="1">
    <location>
        <begin position="3"/>
        <end position="121"/>
    </location>
</feature>
<dbReference type="InterPro" id="IPR029060">
    <property type="entry name" value="PIN-like_dom_sf"/>
</dbReference>
<gene>
    <name evidence="2" type="ORF">H8D96_01665</name>
</gene>
<dbReference type="AlphaFoldDB" id="A0A8J6NQI0"/>
<dbReference type="InterPro" id="IPR052919">
    <property type="entry name" value="TA_system_RNase"/>
</dbReference>
<dbReference type="Proteomes" id="UP000605201">
    <property type="component" value="Unassembled WGS sequence"/>
</dbReference>
<reference evidence="2 3" key="1">
    <citation type="submission" date="2020-08" db="EMBL/GenBank/DDBJ databases">
        <title>Bridging the membrane lipid divide: bacteria of the FCB group superphylum have the potential to synthesize archaeal ether lipids.</title>
        <authorList>
            <person name="Villanueva L."/>
            <person name="Von Meijenfeldt F.A.B."/>
            <person name="Westbye A.B."/>
            <person name="Yadav S."/>
            <person name="Hopmans E.C."/>
            <person name="Dutilh B.E."/>
            <person name="Sinninghe Damste J.S."/>
        </authorList>
    </citation>
    <scope>NUCLEOTIDE SEQUENCE [LARGE SCALE GENOMIC DNA]</scope>
    <source>
        <strain evidence="2">NIOZ-UU17</strain>
    </source>
</reference>
<dbReference type="PANTHER" id="PTHR36173">
    <property type="entry name" value="RIBONUCLEASE VAPC16-RELATED"/>
    <property type="match status" value="1"/>
</dbReference>
<dbReference type="PANTHER" id="PTHR36173:SF2">
    <property type="entry name" value="RIBONUCLEASE VAPC16"/>
    <property type="match status" value="1"/>
</dbReference>
<dbReference type="InterPro" id="IPR041705">
    <property type="entry name" value="PIN_Sll0205"/>
</dbReference>
<dbReference type="CDD" id="cd09872">
    <property type="entry name" value="PIN_Sll0205-like"/>
    <property type="match status" value="1"/>
</dbReference>
<name>A0A8J6NQI0_9BACT</name>
<proteinExistence type="predicted"/>
<evidence type="ECO:0000259" key="1">
    <source>
        <dbReference type="Pfam" id="PF01850"/>
    </source>
</evidence>
<dbReference type="EMBL" id="JACNIG010000061">
    <property type="protein sequence ID" value="MBC8430604.1"/>
    <property type="molecule type" value="Genomic_DNA"/>
</dbReference>
<dbReference type="Gene3D" id="3.40.50.1010">
    <property type="entry name" value="5'-nuclease"/>
    <property type="match status" value="1"/>
</dbReference>
<sequence length="128" mass="14776">MKILLDTCTFLWIITDDPKLSPQAKKLFINPSNEVYLSVASTWEIAIKYKRGKLSLPKPPDKYIPIKRKQHNIDSLPLDEEATLYLTKLPDLHKDPFDRILICQSIVSGLTILTPDELISQYPLRSIW</sequence>
<dbReference type="InterPro" id="IPR002716">
    <property type="entry name" value="PIN_dom"/>
</dbReference>
<comment type="caution">
    <text evidence="2">The sequence shown here is derived from an EMBL/GenBank/DDBJ whole genome shotgun (WGS) entry which is preliminary data.</text>
</comment>
<evidence type="ECO:0000313" key="2">
    <source>
        <dbReference type="EMBL" id="MBC8430604.1"/>
    </source>
</evidence>
<dbReference type="Pfam" id="PF01850">
    <property type="entry name" value="PIN"/>
    <property type="match status" value="1"/>
</dbReference>
<protein>
    <submittedName>
        <fullName evidence="2">Type II toxin-antitoxin system VapC family toxin</fullName>
    </submittedName>
</protein>
<dbReference type="SUPFAM" id="SSF88723">
    <property type="entry name" value="PIN domain-like"/>
    <property type="match status" value="1"/>
</dbReference>
<accession>A0A8J6NQI0</accession>
<evidence type="ECO:0000313" key="3">
    <source>
        <dbReference type="Proteomes" id="UP000605201"/>
    </source>
</evidence>
<organism evidence="2 3">
    <name type="scientific">Candidatus Desulfatibia vada</name>
    <dbReference type="NCBI Taxonomy" id="2841696"/>
    <lineage>
        <taxon>Bacteria</taxon>
        <taxon>Pseudomonadati</taxon>
        <taxon>Thermodesulfobacteriota</taxon>
        <taxon>Desulfobacteria</taxon>
        <taxon>Desulfobacterales</taxon>
        <taxon>Desulfobacterales incertae sedis</taxon>
        <taxon>Candidatus Desulfatibia</taxon>
    </lineage>
</organism>